<proteinExistence type="predicted"/>
<evidence type="ECO:0000313" key="3">
    <source>
        <dbReference type="Proteomes" id="UP000198607"/>
    </source>
</evidence>
<dbReference type="OrthoDB" id="161727at2"/>
<reference evidence="2 3" key="1">
    <citation type="submission" date="2016-10" db="EMBL/GenBank/DDBJ databases">
        <authorList>
            <person name="de Groot N.N."/>
        </authorList>
    </citation>
    <scope>NUCLEOTIDE SEQUENCE [LARGE SCALE GENOMIC DNA]</scope>
    <source>
        <strain evidence="2 3">DSM 5885</strain>
    </source>
</reference>
<organism evidence="2 3">
    <name type="scientific">Propionivibrio dicarboxylicus</name>
    <dbReference type="NCBI Taxonomy" id="83767"/>
    <lineage>
        <taxon>Bacteria</taxon>
        <taxon>Pseudomonadati</taxon>
        <taxon>Pseudomonadota</taxon>
        <taxon>Betaproteobacteria</taxon>
        <taxon>Rhodocyclales</taxon>
        <taxon>Rhodocyclaceae</taxon>
        <taxon>Propionivibrio</taxon>
    </lineage>
</organism>
<sequence>MFLAFKLLITPLLIGSVTLAGRRWGGVVSGFLIGLPLTSGPISFILALEYGVPFAAQSAVGNLAGQISNCIFCLSYIALARRSAWPLSSAGAIAAFFASTFLLNLLTWQLWSALAVLVVVIVIAARLVKPHPLPPGRLVPPWWDLPGRILSATVLVVLLTTIADALGPQLSGLISPFPAFSVIFASFTHLQQGPKSASNLLRGVIVGSGGYASFFVVVAALLPSLGIGLTYLLACAAAIAVGALVFFSTRRTGATA</sequence>
<dbReference type="AlphaFoldDB" id="A0A1G7WC71"/>
<keyword evidence="1" id="KW-1133">Transmembrane helix</keyword>
<accession>A0A1G7WC71</accession>
<keyword evidence="3" id="KW-1185">Reference proteome</keyword>
<protein>
    <submittedName>
        <fullName evidence="2">Uncharacterized protein</fullName>
    </submittedName>
</protein>
<feature type="transmembrane region" description="Helical" evidence="1">
    <location>
        <begin position="228"/>
        <end position="247"/>
    </location>
</feature>
<feature type="transmembrane region" description="Helical" evidence="1">
    <location>
        <begin position="200"/>
        <end position="222"/>
    </location>
</feature>
<dbReference type="Proteomes" id="UP000198607">
    <property type="component" value="Unassembled WGS sequence"/>
</dbReference>
<dbReference type="STRING" id="83767.SAMN05660652_00472"/>
<keyword evidence="1" id="KW-0812">Transmembrane</keyword>
<feature type="transmembrane region" description="Helical" evidence="1">
    <location>
        <begin position="110"/>
        <end position="128"/>
    </location>
</feature>
<dbReference type="EMBL" id="FNCY01000001">
    <property type="protein sequence ID" value="SDG69573.1"/>
    <property type="molecule type" value="Genomic_DNA"/>
</dbReference>
<keyword evidence="1" id="KW-0472">Membrane</keyword>
<dbReference type="RefSeq" id="WP_091932720.1">
    <property type="nucleotide sequence ID" value="NZ_FNCY01000001.1"/>
</dbReference>
<feature type="transmembrane region" description="Helical" evidence="1">
    <location>
        <begin position="30"/>
        <end position="48"/>
    </location>
</feature>
<name>A0A1G7WC71_9RHOO</name>
<feature type="transmembrane region" description="Helical" evidence="1">
    <location>
        <begin position="60"/>
        <end position="79"/>
    </location>
</feature>
<evidence type="ECO:0000256" key="1">
    <source>
        <dbReference type="SAM" id="Phobius"/>
    </source>
</evidence>
<gene>
    <name evidence="2" type="ORF">SAMN05660652_00472</name>
</gene>
<evidence type="ECO:0000313" key="2">
    <source>
        <dbReference type="EMBL" id="SDG69573.1"/>
    </source>
</evidence>